<dbReference type="PROSITE" id="PS50825">
    <property type="entry name" value="HYR"/>
    <property type="match status" value="2"/>
</dbReference>
<dbReference type="Pfam" id="PF23237">
    <property type="entry name" value="HYR_4C"/>
    <property type="match status" value="7"/>
</dbReference>
<evidence type="ECO:0000259" key="2">
    <source>
        <dbReference type="PROSITE" id="PS50825"/>
    </source>
</evidence>
<dbReference type="Proteomes" id="UP000808337">
    <property type="component" value="Unassembled WGS sequence"/>
</dbReference>
<dbReference type="InterPro" id="IPR003410">
    <property type="entry name" value="HYR_dom"/>
</dbReference>
<evidence type="ECO:0000313" key="4">
    <source>
        <dbReference type="Proteomes" id="UP000808337"/>
    </source>
</evidence>
<reference evidence="3 4" key="1">
    <citation type="submission" date="2020-10" db="EMBL/GenBank/DDBJ databases">
        <title>Connecting structure to function with the recovery of over 1000 high-quality activated sludge metagenome-assembled genomes encoding full-length rRNA genes using long-read sequencing.</title>
        <authorList>
            <person name="Singleton C.M."/>
            <person name="Petriglieri F."/>
            <person name="Kristensen J.M."/>
            <person name="Kirkegaard R.H."/>
            <person name="Michaelsen T.Y."/>
            <person name="Andersen M.H."/>
            <person name="Karst S.M."/>
            <person name="Dueholm M.S."/>
            <person name="Nielsen P.H."/>
            <person name="Albertsen M."/>
        </authorList>
    </citation>
    <scope>NUCLEOTIDE SEQUENCE [LARGE SCALE GENOMIC DNA]</scope>
    <source>
        <strain evidence="3">Ribe_18-Q3-R11-54_MAXAC.273</strain>
    </source>
</reference>
<dbReference type="InterPro" id="IPR057078">
    <property type="entry name" value="HYR-4C"/>
</dbReference>
<dbReference type="InterPro" id="IPR013783">
    <property type="entry name" value="Ig-like_fold"/>
</dbReference>
<dbReference type="Gene3D" id="2.60.40.10">
    <property type="entry name" value="Immunoglobulins"/>
    <property type="match status" value="5"/>
</dbReference>
<dbReference type="PANTHER" id="PTHR24273:SF32">
    <property type="entry name" value="HYALIN"/>
    <property type="match status" value="1"/>
</dbReference>
<dbReference type="EMBL" id="JADKGY010000022">
    <property type="protein sequence ID" value="MBK9983609.1"/>
    <property type="molecule type" value="Genomic_DNA"/>
</dbReference>
<dbReference type="Gene3D" id="1.10.1330.10">
    <property type="entry name" value="Dockerin domain"/>
    <property type="match status" value="1"/>
</dbReference>
<dbReference type="InterPro" id="IPR026444">
    <property type="entry name" value="Secre_tail"/>
</dbReference>
<gene>
    <name evidence="3" type="ORF">IPP15_14720</name>
</gene>
<feature type="domain" description="HYR" evidence="2">
    <location>
        <begin position="1913"/>
        <end position="2006"/>
    </location>
</feature>
<proteinExistence type="predicted"/>
<protein>
    <submittedName>
        <fullName evidence="3">T9SS type A sorting domain-containing protein</fullName>
    </submittedName>
</protein>
<organism evidence="3 4">
    <name type="scientific">Candidatus Opimibacter skivensis</name>
    <dbReference type="NCBI Taxonomy" id="2982028"/>
    <lineage>
        <taxon>Bacteria</taxon>
        <taxon>Pseudomonadati</taxon>
        <taxon>Bacteroidota</taxon>
        <taxon>Saprospiria</taxon>
        <taxon>Saprospirales</taxon>
        <taxon>Saprospiraceae</taxon>
        <taxon>Candidatus Opimibacter</taxon>
    </lineage>
</organism>
<dbReference type="CDD" id="cd14252">
    <property type="entry name" value="Dockerin_like"/>
    <property type="match status" value="1"/>
</dbReference>
<dbReference type="InterPro" id="IPR036439">
    <property type="entry name" value="Dockerin_dom_sf"/>
</dbReference>
<feature type="domain" description="HYR" evidence="2">
    <location>
        <begin position="1317"/>
        <end position="1399"/>
    </location>
</feature>
<dbReference type="Gene3D" id="2.60.40.740">
    <property type="match status" value="1"/>
</dbReference>
<dbReference type="PANTHER" id="PTHR24273">
    <property type="entry name" value="FI04643P-RELATED"/>
    <property type="match status" value="1"/>
</dbReference>
<keyword evidence="1" id="KW-0677">Repeat</keyword>
<comment type="caution">
    <text evidence="3">The sequence shown here is derived from an EMBL/GenBank/DDBJ whole genome shotgun (WGS) entry which is preliminary data.</text>
</comment>
<dbReference type="NCBIfam" id="TIGR04183">
    <property type="entry name" value="Por_Secre_tail"/>
    <property type="match status" value="1"/>
</dbReference>
<name>A0A9D7SWS7_9BACT</name>
<sequence>MNHRNRLIIISAFIVFLQFSFGKVFGEGTKQLSPTLADSAMLHTNASGFGNFASYAAVNGTASSLHINVASPLDTVFIGLSAEAADDGTLNSSYFFRIINTSGTVVFGPFQVGLANQNASTYALASAGPDVLGGGGYSTNTGTFPYSRFIPGIAGDYIIQFNDQDGVIPTPNDIVNVLWYDFTVRNANVVKPGRLWSRNWAIRTPPRGTGVPPDCAFNRQFNGQFYTYTMDGFVSKIDFNNSGFQGLSFTVSFGDRGPGNSGDVMADRRSVNDMNATANNADHQAFLNDPDNILFPSSISQCGSVSLQSVSCQGFNNYCINVGVTKPGQVEVILDFNQNGIYDLNSQDVLIAMFYVIADTVCIPWNGLKGDGSAILFGEQVPTIIRYSQGVQHYAAFDVEFLKNGYCVQTVRPICAGIATNLLFWDDSQITDDVVTLSINEGDPGTGQPKIQFNGCICGVAGCRSWNNFQIGDPPTGSCTGTPFGYAENSTLNTWWFASTFVLNNIFLPFAQVNITGDSVICAGDSTTFFANVLPAMVSYNFMWSGPGGFSATTQSSGFIHVAGKYFVTITDPITNCSAIDSATLIVNPAPGTTIAFTCLGANQSNANVNLTVNSGQPPFTFIWSNGAITEDLTNVPPGLYSVTVTDANGCTSTNSIQVQGCCTLSVSCPPSDGGTFSCVSNVPPSSNSGIVVNSFCNGFNITSNDTNNGGTGCPASPLVITRRFTVADNVGNTATCAVTYTVIDNTASISCPAPVTVQCASQVPAPNTASVTTSDNCGGGTTVTFIGDVISNQTCTNRFTVTRTYQSTDACGNSATCNQTITVFDNTAPSISCPPNLTVQCASLVPANNPASVTSSDNCGGGSTVTFVADVITNQTCVNRFTVNRTYRATDACGNSATCTQTITVFDNTVPSITCPGNVTVQCASQVPAPNTASVIASDNCNGLATVTFVSDVIANQTCTNRFNVIRTYRATDECGNSASCSQTITVFDNIAPSISCPANVVVQCASQVPAPNPASVTASDNCGGLATVSFVNDVISNQTCVNSFTVTRTYQATDECGNSTTCAQTISVLDNTVPTLSCPGNVTVQCASQVPAPNTASIVSTDNCGGAASVTFIGDVISNQTCTNRFTVTRSYRATDACGNSASCSQTITVFDNTPPSITCPGNVTVQCAGLIPAPNTALVVSTDNCGGAATVSFVSDVNSNQICANRFNVTRTYMAVDACGNSATCSQTIIVFDNTPPSITCPTNLTVQCASLVPAPNPAGVISSDNCGGQAVAAFVSDVITNQTCVNRFTVTRTYSATDACGNSATCSQTITVFDNTAPTIACPANLTVQCANLVPAATPGSIATTDNCSGVVTVTSADVITNQTCASRFTLTRTYTATDACGNSATCNQTITVFDSSVPTLTCPANLTVSCATDVPAANPASVVTNDNCGTATVTFVNDVISNQTCTNRFTVTRTYQSTDACGNTATCSQVIVVNDVTPPVAICQNITIDFTMNPSVTITPQQINNGSFDACGGAVTLGLSQTNFDCSQFNGATSIPVVLTVTDICGNSSTCQALVSGVGGSLAIHCPADITVNLGPGECVAYINYVVTAEALCGGGNIQIIQVDTSGLTSGDPFPIGITTQTYIATNGFDTVMCSFTILVIEYDIPVVMACNDTINVSVTQNCDAHIFVDMVLEGTSYGCFNDFIITIMNVGSDTGWIVVSGVPVNSFYMVTITDPETGNSCWGKIHLEDKIPPQIICACPPNSDGGDTCVISCLEVDQLLNGNIPQNLYPTVIENCEYDLTIQNIDYNNVSCGDGSVTVTWKVTDVSNLMATCEQVFRVVPLSADSLIFPQNYIGQCGTSSNPNVTGWPTIHGINLTDQVNLCNLYLGYWDETIQDCGGGVKILRSWLVLDWCTLELVEASQIIKLIDNEGPILTCPSNITVGTEFWYCYANVSVPKPQAHDVCSDVVDFSLSVNGGTITQFGNNFVINGLLIGTYTAVWTVSDGCGNSSTCSFHITVVDDVAPVANCDAHTIVSLTNDGPAGLTLVPATVFNDGSYDNCGPVTFRVRRMDSCIDFDWTTNGACVDDVPNGFVNGADQGTIRRTCVPFSCCDVGAGPVMVELEVTDAAGNVNYCMVEATVQDKISPFVECPPDITVSCDFWFNVQEGTFVDGEGNNNGNLDEDPLTPVFGNMYDAFRYPESIRDQIVINDPGNNDYHQPHTWGIDGWADDNCEVNLQVRVRVFNDCTGDDLPPGAPAGAVKLIERRFSASDGNQGIAPGVCTQRIWVVNFHPFYITDSNCNNSNPNDGVIWPCDVLLTTCPDSITGTGEPTIYDNACSLIGVAYEDTRFEFVEEGACFKILREWSVIDWCQYNSQTGEGLWSYTQVIKVHDNVGPAFVNCPAGPVTLCVADDGVTLPDNNQAFLGEENPQSSSCSVHLNLCQQVRESCSDVVHYDVKMYLFNADEFIYLQPLTTVPVDANGIADLCFNTRNNSSQAIRNNGIPYNSPFCGDYHKILWSAEDGCGNWSHCEYLIRLEDCKQPSPVCINGLSTVLMPIGCEVTLWAKDFNASSFDDCTPEADLLFSFSGDSYQPSKVFNQDNIPGFGVELSLNIWVADGGTDDNCNGQISWAERNKDYCTTNVVFADHSSNCSGSLTILYQGEILTDHGEPVGSVGVSLNSNTESIYEMTTVENGQFVLVVPQVDGQRYQVIPKRSDDPRNGVSTLDLVRIQKHLLGKEVFDSPYQYIAADANNNHQVSAIDLLEIRKLILGIYDQFPDNDSWRFVDIGSALPDPANPWPFEEVINMQYDGISHSGLDFMGVKIGDVNNTVQANVLQILPRGAHRVIHMIEGGDSRAEIGRVINVSITIPEVVEGFQWTLETTGLEYLGISSDDIAISNSNVGILKDGIVTMSWNQENDKKPADKKDITIVLQFMANQAGEIKDMISLSGKVTNAEAYTFDNEIVDVKLDNSPAQTQTEFALYQNQPNPWTGTTSISFNLPEAGSVKLSLFDVTGKLIKVVEGEFKSGRQSILLNKKDISAHGVLYYRLDSGNYSATKKMIRLE</sequence>
<accession>A0A9D7SWS7</accession>
<evidence type="ECO:0000313" key="3">
    <source>
        <dbReference type="EMBL" id="MBK9983609.1"/>
    </source>
</evidence>
<dbReference type="GO" id="GO:0000272">
    <property type="term" value="P:polysaccharide catabolic process"/>
    <property type="evidence" value="ECO:0007669"/>
    <property type="project" value="InterPro"/>
</dbReference>
<evidence type="ECO:0000256" key="1">
    <source>
        <dbReference type="ARBA" id="ARBA00022737"/>
    </source>
</evidence>
<dbReference type="SUPFAM" id="SSF63446">
    <property type="entry name" value="Type I dockerin domain"/>
    <property type="match status" value="1"/>
</dbReference>